<dbReference type="InterPro" id="IPR002410">
    <property type="entry name" value="Peptidase_S33"/>
</dbReference>
<reference evidence="11" key="1">
    <citation type="submission" date="2022-06" db="EMBL/GenBank/DDBJ databases">
        <title>Genome sequencing of Brevibacillus sp. BB3-R1.</title>
        <authorList>
            <person name="Heo J."/>
            <person name="Lee D."/>
            <person name="Won M."/>
            <person name="Han B.-H."/>
            <person name="Hong S.-B."/>
            <person name="Kwon S.-W."/>
        </authorList>
    </citation>
    <scope>NUCLEOTIDE SEQUENCE</scope>
    <source>
        <strain evidence="11">BB3-R1</strain>
    </source>
</reference>
<dbReference type="GO" id="GO:0016787">
    <property type="term" value="F:hydrolase activity"/>
    <property type="evidence" value="ECO:0007669"/>
    <property type="project" value="UniProtKB-KW"/>
</dbReference>
<name>A0ABY4WB29_9BACL</name>
<evidence type="ECO:0000256" key="4">
    <source>
        <dbReference type="ARBA" id="ARBA00012568"/>
    </source>
</evidence>
<dbReference type="PRINTS" id="PR00793">
    <property type="entry name" value="PROAMNOPTASE"/>
</dbReference>
<dbReference type="PANTHER" id="PTHR43722:SF1">
    <property type="entry name" value="PROLINE IMINOPEPTIDASE"/>
    <property type="match status" value="1"/>
</dbReference>
<evidence type="ECO:0000313" key="12">
    <source>
        <dbReference type="Proteomes" id="UP001056500"/>
    </source>
</evidence>
<protein>
    <recommendedName>
        <fullName evidence="4">prolyl aminopeptidase</fullName>
        <ecNumber evidence="4">3.4.11.5</ecNumber>
    </recommendedName>
    <alternativeName>
        <fullName evidence="9">Prolyl aminopeptidase</fullName>
    </alternativeName>
</protein>
<dbReference type="InterPro" id="IPR000073">
    <property type="entry name" value="AB_hydrolase_1"/>
</dbReference>
<dbReference type="EC" id="3.4.11.5" evidence="4"/>
<dbReference type="Gene3D" id="3.40.50.1820">
    <property type="entry name" value="alpha/beta hydrolase"/>
    <property type="match status" value="1"/>
</dbReference>
<evidence type="ECO:0000256" key="3">
    <source>
        <dbReference type="ARBA" id="ARBA00010088"/>
    </source>
</evidence>
<evidence type="ECO:0000313" key="11">
    <source>
        <dbReference type="EMBL" id="USG64386.1"/>
    </source>
</evidence>
<accession>A0ABY4WB29</accession>
<keyword evidence="12" id="KW-1185">Reference proteome</keyword>
<dbReference type="Proteomes" id="UP001056500">
    <property type="component" value="Chromosome"/>
</dbReference>
<keyword evidence="6" id="KW-0963">Cytoplasm</keyword>
<keyword evidence="5" id="KW-0031">Aminopeptidase</keyword>
<keyword evidence="8 11" id="KW-0378">Hydrolase</keyword>
<evidence type="ECO:0000259" key="10">
    <source>
        <dbReference type="Pfam" id="PF00561"/>
    </source>
</evidence>
<dbReference type="SUPFAM" id="SSF53474">
    <property type="entry name" value="alpha/beta-Hydrolases"/>
    <property type="match status" value="1"/>
</dbReference>
<comment type="similarity">
    <text evidence="3">Belongs to the peptidase S33 family.</text>
</comment>
<evidence type="ECO:0000256" key="6">
    <source>
        <dbReference type="ARBA" id="ARBA00022490"/>
    </source>
</evidence>
<organism evidence="11 12">
    <name type="scientific">Brevibacillus ruminantium</name>
    <dbReference type="NCBI Taxonomy" id="2950604"/>
    <lineage>
        <taxon>Bacteria</taxon>
        <taxon>Bacillati</taxon>
        <taxon>Bacillota</taxon>
        <taxon>Bacilli</taxon>
        <taxon>Bacillales</taxon>
        <taxon>Paenibacillaceae</taxon>
        <taxon>Brevibacillus</taxon>
    </lineage>
</organism>
<evidence type="ECO:0000256" key="1">
    <source>
        <dbReference type="ARBA" id="ARBA00001585"/>
    </source>
</evidence>
<feature type="domain" description="AB hydrolase-1" evidence="10">
    <location>
        <begin position="35"/>
        <end position="305"/>
    </location>
</feature>
<dbReference type="EMBL" id="CP098755">
    <property type="protein sequence ID" value="USG64386.1"/>
    <property type="molecule type" value="Genomic_DNA"/>
</dbReference>
<proteinExistence type="inferred from homology"/>
<gene>
    <name evidence="11" type="ORF">NDK47_19830</name>
</gene>
<evidence type="ECO:0000256" key="7">
    <source>
        <dbReference type="ARBA" id="ARBA00022670"/>
    </source>
</evidence>
<evidence type="ECO:0000256" key="2">
    <source>
        <dbReference type="ARBA" id="ARBA00004496"/>
    </source>
</evidence>
<evidence type="ECO:0000256" key="5">
    <source>
        <dbReference type="ARBA" id="ARBA00022438"/>
    </source>
</evidence>
<evidence type="ECO:0000256" key="9">
    <source>
        <dbReference type="ARBA" id="ARBA00029605"/>
    </source>
</evidence>
<dbReference type="Pfam" id="PF00561">
    <property type="entry name" value="Abhydrolase_1"/>
    <property type="match status" value="1"/>
</dbReference>
<keyword evidence="7" id="KW-0645">Protease</keyword>
<comment type="subcellular location">
    <subcellularLocation>
        <location evidence="2">Cytoplasm</location>
    </subcellularLocation>
</comment>
<sequence>MTKNKSKRPICMEEYVTINGISQYLYHLGTNVDNPVMLFLHGGPGSVESLFTRAFQEKWEEIYTVVHWDQRGAGKTLTKNPDTLPTIDLLLQDLYELIQYLKTKYDKEKIVILGHSWGSVLGSVFIRKYPQEAAYYIGVGQVVNMLENEQVGYNKLLEMIEQSGDEKSKKKLQSIGEYPGNQIVFEREFLKKCNKVRKLQGKYNLAMKIDLSIWITVFKSPIFRFSDIVAFMKIFRANAHLHRFLGDFNLRDEKAEYEVPIYYILGGNDWQTPYVIAQKYFEEIEAPNKGIYVIPEAGHMTMMDQPDLFFEALMEINKREILKK</sequence>
<dbReference type="InterPro" id="IPR029058">
    <property type="entry name" value="AB_hydrolase_fold"/>
</dbReference>
<comment type="catalytic activity">
    <reaction evidence="1">
        <text>Release of N-terminal proline from a peptide.</text>
        <dbReference type="EC" id="3.4.11.5"/>
    </reaction>
</comment>
<evidence type="ECO:0000256" key="8">
    <source>
        <dbReference type="ARBA" id="ARBA00022801"/>
    </source>
</evidence>
<dbReference type="RefSeq" id="WP_251871500.1">
    <property type="nucleotide sequence ID" value="NZ_CP098755.1"/>
</dbReference>
<dbReference type="PANTHER" id="PTHR43722">
    <property type="entry name" value="PROLINE IMINOPEPTIDASE"/>
    <property type="match status" value="1"/>
</dbReference>
<dbReference type="InterPro" id="IPR005944">
    <property type="entry name" value="Pro_iminopeptidase"/>
</dbReference>